<proteinExistence type="predicted"/>
<evidence type="ECO:0000313" key="2">
    <source>
        <dbReference type="Proteomes" id="UP000032180"/>
    </source>
</evidence>
<evidence type="ECO:0008006" key="3">
    <source>
        <dbReference type="Google" id="ProtNLM"/>
    </source>
</evidence>
<reference evidence="1 2" key="1">
    <citation type="submission" date="2012-08" db="EMBL/GenBank/DDBJ databases">
        <title>Oryza genome evolution.</title>
        <authorList>
            <person name="Wing R.A."/>
        </authorList>
    </citation>
    <scope>NUCLEOTIDE SEQUENCE</scope>
</reference>
<reference evidence="1" key="3">
    <citation type="submission" date="2015-04" db="UniProtKB">
        <authorList>
            <consortium name="EnsemblPlants"/>
        </authorList>
    </citation>
    <scope>IDENTIFICATION</scope>
</reference>
<sequence>MDDQVDDEGMRRRAAANVRLVERLYAAGPRAYWVHAWAVEGGRIARLREYFNTSVTVRDVGGGGGCHHQHDGRRRAAVCWQSQRGCDDDKDRSSLPGLVLAI</sequence>
<dbReference type="Gramene" id="LPERR05G09780.1">
    <property type="protein sequence ID" value="LPERR05G09780.1"/>
    <property type="gene ID" value="LPERR05G09780"/>
</dbReference>
<dbReference type="Pfam" id="PF07107">
    <property type="entry name" value="WI12"/>
    <property type="match status" value="1"/>
</dbReference>
<accession>A0A0D9WFA6</accession>
<reference evidence="2" key="2">
    <citation type="submission" date="2013-12" db="EMBL/GenBank/DDBJ databases">
        <authorList>
            <person name="Yu Y."/>
            <person name="Lee S."/>
            <person name="de Baynast K."/>
            <person name="Wissotski M."/>
            <person name="Liu L."/>
            <person name="Talag J."/>
            <person name="Goicoechea J."/>
            <person name="Angelova A."/>
            <person name="Jetty R."/>
            <person name="Kudrna D."/>
            <person name="Golser W."/>
            <person name="Rivera L."/>
            <person name="Zhang J."/>
            <person name="Wing R."/>
        </authorList>
    </citation>
    <scope>NUCLEOTIDE SEQUENCE</scope>
</reference>
<keyword evidence="2" id="KW-1185">Reference proteome</keyword>
<organism evidence="1 2">
    <name type="scientific">Leersia perrieri</name>
    <dbReference type="NCBI Taxonomy" id="77586"/>
    <lineage>
        <taxon>Eukaryota</taxon>
        <taxon>Viridiplantae</taxon>
        <taxon>Streptophyta</taxon>
        <taxon>Embryophyta</taxon>
        <taxon>Tracheophyta</taxon>
        <taxon>Spermatophyta</taxon>
        <taxon>Magnoliopsida</taxon>
        <taxon>Liliopsida</taxon>
        <taxon>Poales</taxon>
        <taxon>Poaceae</taxon>
        <taxon>BOP clade</taxon>
        <taxon>Oryzoideae</taxon>
        <taxon>Oryzeae</taxon>
        <taxon>Oryzinae</taxon>
        <taxon>Leersia</taxon>
    </lineage>
</organism>
<dbReference type="PANTHER" id="PTHR33703:SF16">
    <property type="entry name" value="OS05G0342100 PROTEIN"/>
    <property type="match status" value="1"/>
</dbReference>
<dbReference type="HOGENOM" id="CLU_2281507_0_0_1"/>
<dbReference type="STRING" id="77586.A0A0D9WFA6"/>
<dbReference type="EnsemblPlants" id="LPERR05G09780.1">
    <property type="protein sequence ID" value="LPERR05G09780.1"/>
    <property type="gene ID" value="LPERR05G09780"/>
</dbReference>
<dbReference type="SUPFAM" id="SSF54427">
    <property type="entry name" value="NTF2-like"/>
    <property type="match status" value="1"/>
</dbReference>
<evidence type="ECO:0000313" key="1">
    <source>
        <dbReference type="EnsemblPlants" id="LPERR05G09780.1"/>
    </source>
</evidence>
<dbReference type="InterPro" id="IPR009798">
    <property type="entry name" value="Wun1-like"/>
</dbReference>
<dbReference type="PANTHER" id="PTHR33703">
    <property type="entry name" value="OS07G0691300 PROTEIN"/>
    <property type="match status" value="1"/>
</dbReference>
<dbReference type="InterPro" id="IPR032710">
    <property type="entry name" value="NTF2-like_dom_sf"/>
</dbReference>
<protein>
    <recommendedName>
        <fullName evidence="3">Wound-induced protein 1</fullName>
    </recommendedName>
</protein>
<name>A0A0D9WFA6_9ORYZ</name>
<dbReference type="Proteomes" id="UP000032180">
    <property type="component" value="Chromosome 5"/>
</dbReference>
<dbReference type="AlphaFoldDB" id="A0A0D9WFA6"/>